<evidence type="ECO:0000256" key="2">
    <source>
        <dbReference type="SAM" id="Phobius"/>
    </source>
</evidence>
<evidence type="ECO:0000313" key="3">
    <source>
        <dbReference type="EMBL" id="MBB5495179.1"/>
    </source>
</evidence>
<accession>A0A840WDW3</accession>
<feature type="compositionally biased region" description="Low complexity" evidence="1">
    <location>
        <begin position="85"/>
        <end position="100"/>
    </location>
</feature>
<organism evidence="3 4">
    <name type="scientific">Nocardiopsis metallicus</name>
    <dbReference type="NCBI Taxonomy" id="179819"/>
    <lineage>
        <taxon>Bacteria</taxon>
        <taxon>Bacillati</taxon>
        <taxon>Actinomycetota</taxon>
        <taxon>Actinomycetes</taxon>
        <taxon>Streptosporangiales</taxon>
        <taxon>Nocardiopsidaceae</taxon>
        <taxon>Nocardiopsis</taxon>
    </lineage>
</organism>
<dbReference type="RefSeq" id="WP_184369648.1">
    <property type="nucleotide sequence ID" value="NZ_BAAAKM010000040.1"/>
</dbReference>
<name>A0A840WDW3_9ACTN</name>
<evidence type="ECO:0000256" key="1">
    <source>
        <dbReference type="SAM" id="MobiDB-lite"/>
    </source>
</evidence>
<sequence length="106" mass="10859">MNTLLTSATVLADGFSLDKDTVTPGVMGFLAIFAIGVCLYFLMRNMLGKLRGVSARADEQEAAEQGAHEQGAAQSTEATEESGRETASGAEAAASGPSAEDTSTKA</sequence>
<gene>
    <name evidence="3" type="ORF">HNR07_006316</name>
</gene>
<comment type="caution">
    <text evidence="3">The sequence shown here is derived from an EMBL/GenBank/DDBJ whole genome shotgun (WGS) entry which is preliminary data.</text>
</comment>
<keyword evidence="4" id="KW-1185">Reference proteome</keyword>
<dbReference type="Proteomes" id="UP000579647">
    <property type="component" value="Unassembled WGS sequence"/>
</dbReference>
<feature type="transmembrane region" description="Helical" evidence="2">
    <location>
        <begin position="26"/>
        <end position="43"/>
    </location>
</feature>
<reference evidence="3 4" key="1">
    <citation type="submission" date="2020-08" db="EMBL/GenBank/DDBJ databases">
        <title>Sequencing the genomes of 1000 actinobacteria strains.</title>
        <authorList>
            <person name="Klenk H.-P."/>
        </authorList>
    </citation>
    <scope>NUCLEOTIDE SEQUENCE [LARGE SCALE GENOMIC DNA]</scope>
    <source>
        <strain evidence="3 4">DSM 44598</strain>
    </source>
</reference>
<dbReference type="AlphaFoldDB" id="A0A840WDW3"/>
<protein>
    <submittedName>
        <fullName evidence="3">Uncharacterized protein</fullName>
    </submittedName>
</protein>
<keyword evidence="2" id="KW-0812">Transmembrane</keyword>
<dbReference type="EMBL" id="JACHDO010000001">
    <property type="protein sequence ID" value="MBB5495179.1"/>
    <property type="molecule type" value="Genomic_DNA"/>
</dbReference>
<evidence type="ECO:0000313" key="4">
    <source>
        <dbReference type="Proteomes" id="UP000579647"/>
    </source>
</evidence>
<keyword evidence="2" id="KW-0472">Membrane</keyword>
<keyword evidence="2" id="KW-1133">Transmembrane helix</keyword>
<feature type="region of interest" description="Disordered" evidence="1">
    <location>
        <begin position="54"/>
        <end position="106"/>
    </location>
</feature>
<feature type="compositionally biased region" description="Low complexity" evidence="1">
    <location>
        <begin position="63"/>
        <end position="74"/>
    </location>
</feature>
<proteinExistence type="predicted"/>